<evidence type="ECO:0000256" key="1">
    <source>
        <dbReference type="SAM" id="Phobius"/>
    </source>
</evidence>
<feature type="transmembrane region" description="Helical" evidence="1">
    <location>
        <begin position="33"/>
        <end position="51"/>
    </location>
</feature>
<dbReference type="AlphaFoldDB" id="A0AA43XMW7"/>
<dbReference type="InterPro" id="IPR010001">
    <property type="entry name" value="BofA"/>
</dbReference>
<reference evidence="2 3" key="1">
    <citation type="submission" date="2019-04" db="EMBL/GenBank/DDBJ databases">
        <title>Isachenkonia alkalipeptolytica gen. nov. sp. nov. a new anaerobic, alkiliphilic organothrophic bacterium capable to reduce synthesized ferrihydrite isolated from a soda lake.</title>
        <authorList>
            <person name="Toshchakov S.V."/>
            <person name="Zavarzina D.G."/>
            <person name="Zhilina T.N."/>
            <person name="Kostrikina N.A."/>
            <person name="Kublanov I.V."/>
        </authorList>
    </citation>
    <scope>NUCLEOTIDE SEQUENCE [LARGE SCALE GENOMIC DNA]</scope>
    <source>
        <strain evidence="2 3">Z-1701</strain>
    </source>
</reference>
<accession>A0AA43XMW7</accession>
<dbReference type="Proteomes" id="UP000449710">
    <property type="component" value="Unassembled WGS sequence"/>
</dbReference>
<keyword evidence="1" id="KW-0812">Transmembrane</keyword>
<feature type="transmembrane region" description="Helical" evidence="1">
    <location>
        <begin position="6"/>
        <end position="24"/>
    </location>
</feature>
<dbReference type="Pfam" id="PF07441">
    <property type="entry name" value="BofA"/>
    <property type="match status" value="1"/>
</dbReference>
<organism evidence="2 3">
    <name type="scientific">Isachenkonia alkalipeptolytica</name>
    <dbReference type="NCBI Taxonomy" id="2565777"/>
    <lineage>
        <taxon>Bacteria</taxon>
        <taxon>Bacillati</taxon>
        <taxon>Bacillota</taxon>
        <taxon>Clostridia</taxon>
        <taxon>Eubacteriales</taxon>
        <taxon>Clostridiaceae</taxon>
        <taxon>Isachenkonia</taxon>
    </lineage>
</organism>
<dbReference type="EMBL" id="SUMG01000019">
    <property type="protein sequence ID" value="NBG89209.1"/>
    <property type="molecule type" value="Genomic_DNA"/>
</dbReference>
<evidence type="ECO:0000313" key="3">
    <source>
        <dbReference type="Proteomes" id="UP000449710"/>
    </source>
</evidence>
<keyword evidence="3" id="KW-1185">Reference proteome</keyword>
<name>A0AA43XMW7_9CLOT</name>
<feature type="transmembrane region" description="Helical" evidence="1">
    <location>
        <begin position="63"/>
        <end position="82"/>
    </location>
</feature>
<keyword evidence="1" id="KW-0472">Membrane</keyword>
<comment type="caution">
    <text evidence="2">The sequence shown here is derived from an EMBL/GenBank/DDBJ whole genome shotgun (WGS) entry which is preliminary data.</text>
</comment>
<keyword evidence="1" id="KW-1133">Transmembrane helix</keyword>
<dbReference type="NCBIfam" id="TIGR02862">
    <property type="entry name" value="spore_BofA"/>
    <property type="match status" value="1"/>
</dbReference>
<proteinExistence type="predicted"/>
<sequence length="85" mass="9238">MELQLIIFAALGILILFVLLKLLAVPMKIAVKLIWNGVIGAITLLIFNWIGGYFDIAIEIEPINALIVGIFGVPGIIALLILQNL</sequence>
<dbReference type="RefSeq" id="WP_160722648.1">
    <property type="nucleotide sequence ID" value="NZ_SUMG01000019.1"/>
</dbReference>
<gene>
    <name evidence="2" type="primary">bofA</name>
    <name evidence="2" type="ORF">ISALK_11980</name>
</gene>
<evidence type="ECO:0000313" key="2">
    <source>
        <dbReference type="EMBL" id="NBG89209.1"/>
    </source>
</evidence>
<protein>
    <submittedName>
        <fullName evidence="2">Pro-sigmaK processing inhibitor BofA</fullName>
    </submittedName>
</protein>